<reference evidence="4 5" key="1">
    <citation type="submission" date="2019-02" db="EMBL/GenBank/DDBJ databases">
        <title>Draft genome sequences of novel Actinobacteria.</title>
        <authorList>
            <person name="Sahin N."/>
            <person name="Ay H."/>
            <person name="Saygin H."/>
        </authorList>
    </citation>
    <scope>NUCLEOTIDE SEQUENCE [LARGE SCALE GENOMIC DNA]</scope>
    <source>
        <strain evidence="4 5">KC603</strain>
    </source>
</reference>
<accession>A0A4R4RV04</accession>
<proteinExistence type="inferred from homology"/>
<name>A0A4R4RV04_9ACTN</name>
<evidence type="ECO:0000256" key="3">
    <source>
        <dbReference type="ARBA" id="ARBA00071493"/>
    </source>
</evidence>
<dbReference type="FunFam" id="3.40.50.720:FF:000594">
    <property type="entry name" value="Short-chain oxidoreductase"/>
    <property type="match status" value="1"/>
</dbReference>
<keyword evidence="2" id="KW-0560">Oxidoreductase</keyword>
<dbReference type="AlphaFoldDB" id="A0A4R4RV04"/>
<dbReference type="OrthoDB" id="4577644at2"/>
<dbReference type="RefSeq" id="WP_131979417.1">
    <property type="nucleotide sequence ID" value="NZ_SMKL01000006.1"/>
</dbReference>
<evidence type="ECO:0000256" key="2">
    <source>
        <dbReference type="ARBA" id="ARBA00023002"/>
    </source>
</evidence>
<dbReference type="Gene3D" id="3.40.50.720">
    <property type="entry name" value="NAD(P)-binding Rossmann-like Domain"/>
    <property type="match status" value="1"/>
</dbReference>
<organism evidence="4 5">
    <name type="scientific">Jiangella ureilytica</name>
    <dbReference type="NCBI Taxonomy" id="2530374"/>
    <lineage>
        <taxon>Bacteria</taxon>
        <taxon>Bacillati</taxon>
        <taxon>Actinomycetota</taxon>
        <taxon>Actinomycetes</taxon>
        <taxon>Jiangellales</taxon>
        <taxon>Jiangellaceae</taxon>
        <taxon>Jiangella</taxon>
    </lineage>
</organism>
<comment type="caution">
    <text evidence="4">The sequence shown here is derived from an EMBL/GenBank/DDBJ whole genome shotgun (WGS) entry which is preliminary data.</text>
</comment>
<dbReference type="PANTHER" id="PTHR24320">
    <property type="entry name" value="RETINOL DEHYDROGENASE"/>
    <property type="match status" value="1"/>
</dbReference>
<dbReference type="EMBL" id="SMKL01000006">
    <property type="protein sequence ID" value="TDC53947.1"/>
    <property type="molecule type" value="Genomic_DNA"/>
</dbReference>
<dbReference type="PRINTS" id="PR00081">
    <property type="entry name" value="GDHRDH"/>
</dbReference>
<dbReference type="Proteomes" id="UP000295621">
    <property type="component" value="Unassembled WGS sequence"/>
</dbReference>
<keyword evidence="5" id="KW-1185">Reference proteome</keyword>
<evidence type="ECO:0000313" key="4">
    <source>
        <dbReference type="EMBL" id="TDC53947.1"/>
    </source>
</evidence>
<protein>
    <recommendedName>
        <fullName evidence="3">Probable oxidoreductase</fullName>
    </recommendedName>
</protein>
<dbReference type="GO" id="GO:0016491">
    <property type="term" value="F:oxidoreductase activity"/>
    <property type="evidence" value="ECO:0007669"/>
    <property type="project" value="UniProtKB-KW"/>
</dbReference>
<evidence type="ECO:0000313" key="5">
    <source>
        <dbReference type="Proteomes" id="UP000295621"/>
    </source>
</evidence>
<dbReference type="Pfam" id="PF00106">
    <property type="entry name" value="adh_short"/>
    <property type="match status" value="1"/>
</dbReference>
<dbReference type="NCBIfam" id="NF004845">
    <property type="entry name" value="PRK06196.1"/>
    <property type="match status" value="1"/>
</dbReference>
<dbReference type="SUPFAM" id="SSF51735">
    <property type="entry name" value="NAD(P)-binding Rossmann-fold domains"/>
    <property type="match status" value="1"/>
</dbReference>
<comment type="similarity">
    <text evidence="1">Belongs to the short-chain dehydrogenases/reductases (SDR) family.</text>
</comment>
<evidence type="ECO:0000256" key="1">
    <source>
        <dbReference type="ARBA" id="ARBA00006484"/>
    </source>
</evidence>
<dbReference type="InterPro" id="IPR036291">
    <property type="entry name" value="NAD(P)-bd_dom_sf"/>
</dbReference>
<dbReference type="PANTHER" id="PTHR24320:SF148">
    <property type="entry name" value="NAD(P)-BINDING ROSSMANN-FOLD SUPERFAMILY PROTEIN"/>
    <property type="match status" value="1"/>
</dbReference>
<gene>
    <name evidence="4" type="ORF">E1212_03930</name>
</gene>
<sequence length="329" mass="34174">MTISQQQPIGTGFGARTTATEVLAGLDLSGRIGIVTGGYSGLGLETTRALAASGAHVVVPARRPDRAREALAGIDAAGPGSVEIDELDLGDLESVRGFAERFLASDRRLDVLIGSAGIMACPETRVGPGWEAQFATNHLGHFALVNRLWPALAAGDGARVVSVSSRGHHRSPIRWGDPQFATGYDKWLAYGQAKTANVLFAVHLDALGKAAGVRAFALHPGGILTPLQRHLPKEEMVAFGWIDDDGKPLEPSFKTPEQGAATQVFAATSPRLAGMGGVYLEDCDVAGPATGEGTTAAGVKDYAVDPGQAARLWSLSASLTGVDAFAAAR</sequence>
<dbReference type="InterPro" id="IPR002347">
    <property type="entry name" value="SDR_fam"/>
</dbReference>